<dbReference type="InterPro" id="IPR052348">
    <property type="entry name" value="Metallopeptidase_M50B"/>
</dbReference>
<evidence type="ECO:0000256" key="11">
    <source>
        <dbReference type="ARBA" id="ARBA00023049"/>
    </source>
</evidence>
<name>A0A1G2FYI0_9BACT</name>
<evidence type="ECO:0000256" key="7">
    <source>
        <dbReference type="ARBA" id="ARBA00022723"/>
    </source>
</evidence>
<comment type="cofactor">
    <cofactor evidence="1">
        <name>Zn(2+)</name>
        <dbReference type="ChEBI" id="CHEBI:29105"/>
    </cofactor>
</comment>
<evidence type="ECO:0000256" key="1">
    <source>
        <dbReference type="ARBA" id="ARBA00001947"/>
    </source>
</evidence>
<feature type="transmembrane region" description="Helical" evidence="13">
    <location>
        <begin position="56"/>
        <end position="76"/>
    </location>
</feature>
<protein>
    <recommendedName>
        <fullName evidence="14">Peptidase M50 domain-containing protein</fullName>
    </recommendedName>
</protein>
<dbReference type="InterPro" id="IPR008915">
    <property type="entry name" value="Peptidase_M50"/>
</dbReference>
<keyword evidence="10 13" id="KW-1133">Transmembrane helix</keyword>
<keyword evidence="4" id="KW-1003">Cell membrane</keyword>
<dbReference type="GO" id="GO:0008237">
    <property type="term" value="F:metallopeptidase activity"/>
    <property type="evidence" value="ECO:0007669"/>
    <property type="project" value="UniProtKB-KW"/>
</dbReference>
<keyword evidence="12 13" id="KW-0472">Membrane</keyword>
<dbReference type="PANTHER" id="PTHR35864:SF1">
    <property type="entry name" value="ZINC METALLOPROTEASE YWHC-RELATED"/>
    <property type="match status" value="1"/>
</dbReference>
<feature type="transmembrane region" description="Helical" evidence="13">
    <location>
        <begin position="174"/>
        <end position="196"/>
    </location>
</feature>
<evidence type="ECO:0000256" key="10">
    <source>
        <dbReference type="ARBA" id="ARBA00022989"/>
    </source>
</evidence>
<dbReference type="PANTHER" id="PTHR35864">
    <property type="entry name" value="ZINC METALLOPROTEASE MJ0611-RELATED"/>
    <property type="match status" value="1"/>
</dbReference>
<evidence type="ECO:0000256" key="3">
    <source>
        <dbReference type="ARBA" id="ARBA00007931"/>
    </source>
</evidence>
<organism evidence="15 16">
    <name type="scientific">Candidatus Ryanbacteria bacterium RIFCSPHIGHO2_01_45_13</name>
    <dbReference type="NCBI Taxonomy" id="1802112"/>
    <lineage>
        <taxon>Bacteria</taxon>
        <taxon>Candidatus Ryaniibacteriota</taxon>
    </lineage>
</organism>
<evidence type="ECO:0000256" key="8">
    <source>
        <dbReference type="ARBA" id="ARBA00022801"/>
    </source>
</evidence>
<comment type="subcellular location">
    <subcellularLocation>
        <location evidence="2">Cell membrane</location>
        <topology evidence="2">Multi-pass membrane protein</topology>
    </subcellularLocation>
</comment>
<comment type="similarity">
    <text evidence="3">Belongs to the peptidase M50B family.</text>
</comment>
<comment type="caution">
    <text evidence="15">The sequence shown here is derived from an EMBL/GenBank/DDBJ whole genome shotgun (WGS) entry which is preliminary data.</text>
</comment>
<gene>
    <name evidence="15" type="ORF">A2W41_00315</name>
</gene>
<keyword evidence="7" id="KW-0479">Metal-binding</keyword>
<feature type="domain" description="Peptidase M50" evidence="14">
    <location>
        <begin position="118"/>
        <end position="183"/>
    </location>
</feature>
<keyword evidence="9" id="KW-0862">Zinc</keyword>
<evidence type="ECO:0000256" key="6">
    <source>
        <dbReference type="ARBA" id="ARBA00022692"/>
    </source>
</evidence>
<keyword evidence="6 13" id="KW-0812">Transmembrane</keyword>
<evidence type="ECO:0000256" key="9">
    <source>
        <dbReference type="ARBA" id="ARBA00022833"/>
    </source>
</evidence>
<evidence type="ECO:0000256" key="4">
    <source>
        <dbReference type="ARBA" id="ARBA00022475"/>
    </source>
</evidence>
<dbReference type="GO" id="GO:0046872">
    <property type="term" value="F:metal ion binding"/>
    <property type="evidence" value="ECO:0007669"/>
    <property type="project" value="UniProtKB-KW"/>
</dbReference>
<dbReference type="Pfam" id="PF02163">
    <property type="entry name" value="Peptidase_M50"/>
    <property type="match status" value="1"/>
</dbReference>
<dbReference type="EMBL" id="MHNI01000011">
    <property type="protein sequence ID" value="OGZ43125.1"/>
    <property type="molecule type" value="Genomic_DNA"/>
</dbReference>
<dbReference type="GO" id="GO:0006508">
    <property type="term" value="P:proteolysis"/>
    <property type="evidence" value="ECO:0007669"/>
    <property type="project" value="UniProtKB-KW"/>
</dbReference>
<proteinExistence type="inferred from homology"/>
<dbReference type="AlphaFoldDB" id="A0A1G2FYI0"/>
<evidence type="ECO:0000313" key="15">
    <source>
        <dbReference type="EMBL" id="OGZ43125.1"/>
    </source>
</evidence>
<keyword evidence="11" id="KW-0482">Metalloprotease</keyword>
<keyword evidence="8" id="KW-0378">Hydrolase</keyword>
<evidence type="ECO:0000256" key="5">
    <source>
        <dbReference type="ARBA" id="ARBA00022670"/>
    </source>
</evidence>
<evidence type="ECO:0000256" key="12">
    <source>
        <dbReference type="ARBA" id="ARBA00023136"/>
    </source>
</evidence>
<dbReference type="GO" id="GO:0005886">
    <property type="term" value="C:plasma membrane"/>
    <property type="evidence" value="ECO:0007669"/>
    <property type="project" value="UniProtKB-SubCell"/>
</dbReference>
<evidence type="ECO:0000256" key="2">
    <source>
        <dbReference type="ARBA" id="ARBA00004651"/>
    </source>
</evidence>
<sequence>MEIATFIFLIAILIMSVVVHEVSHGFIALALGDFTAKYAGRLTLNPLKHLDPVGSFLFPALLVMLGVPPFGWARPVPYNPYNLRDQKWGPALVAVAGPLSNILVAFVFGMMFRFAAISEVAASTAFLTLLVVVIYINILLAVFNLIPIPPLDGSKILFAVLPHRYLAIQRLLEAYGFFILLILIFIGRGILGLVILPPTFLLAQLLTGLSPQELLGALAAFF</sequence>
<feature type="transmembrane region" description="Helical" evidence="13">
    <location>
        <begin position="124"/>
        <end position="146"/>
    </location>
</feature>
<dbReference type="CDD" id="cd06158">
    <property type="entry name" value="S2P-M50_like_1"/>
    <property type="match status" value="1"/>
</dbReference>
<dbReference type="InterPro" id="IPR044537">
    <property type="entry name" value="Rip2-like"/>
</dbReference>
<evidence type="ECO:0000256" key="13">
    <source>
        <dbReference type="SAM" id="Phobius"/>
    </source>
</evidence>
<evidence type="ECO:0000313" key="16">
    <source>
        <dbReference type="Proteomes" id="UP000176700"/>
    </source>
</evidence>
<reference evidence="15 16" key="1">
    <citation type="journal article" date="2016" name="Nat. Commun.">
        <title>Thousands of microbial genomes shed light on interconnected biogeochemical processes in an aquifer system.</title>
        <authorList>
            <person name="Anantharaman K."/>
            <person name="Brown C.T."/>
            <person name="Hug L.A."/>
            <person name="Sharon I."/>
            <person name="Castelle C.J."/>
            <person name="Probst A.J."/>
            <person name="Thomas B.C."/>
            <person name="Singh A."/>
            <person name="Wilkins M.J."/>
            <person name="Karaoz U."/>
            <person name="Brodie E.L."/>
            <person name="Williams K.H."/>
            <person name="Hubbard S.S."/>
            <person name="Banfield J.F."/>
        </authorList>
    </citation>
    <scope>NUCLEOTIDE SEQUENCE [LARGE SCALE GENOMIC DNA]</scope>
</reference>
<keyword evidence="5" id="KW-0645">Protease</keyword>
<dbReference type="Proteomes" id="UP000176700">
    <property type="component" value="Unassembled WGS sequence"/>
</dbReference>
<accession>A0A1G2FYI0</accession>
<feature type="transmembrane region" description="Helical" evidence="13">
    <location>
        <begin position="88"/>
        <end position="112"/>
    </location>
</feature>
<evidence type="ECO:0000259" key="14">
    <source>
        <dbReference type="Pfam" id="PF02163"/>
    </source>
</evidence>